<keyword evidence="4" id="KW-1185">Reference proteome</keyword>
<feature type="transmembrane region" description="Helical" evidence="1">
    <location>
        <begin position="259"/>
        <end position="284"/>
    </location>
</feature>
<feature type="transmembrane region" description="Helical" evidence="1">
    <location>
        <begin position="181"/>
        <end position="201"/>
    </location>
</feature>
<feature type="transmembrane region" description="Helical" evidence="1">
    <location>
        <begin position="213"/>
        <end position="234"/>
    </location>
</feature>
<evidence type="ECO:0000259" key="2">
    <source>
        <dbReference type="Pfam" id="PF25928"/>
    </source>
</evidence>
<dbReference type="InterPro" id="IPR058279">
    <property type="entry name" value="DUF7973"/>
</dbReference>
<feature type="transmembrane region" description="Helical" evidence="1">
    <location>
        <begin position="57"/>
        <end position="78"/>
    </location>
</feature>
<dbReference type="EMBL" id="AUNB01000015">
    <property type="protein sequence ID" value="KEO60782.1"/>
    <property type="molecule type" value="Genomic_DNA"/>
</dbReference>
<dbReference type="AlphaFoldDB" id="A0A074KGT8"/>
<feature type="transmembrane region" description="Helical" evidence="1">
    <location>
        <begin position="102"/>
        <end position="123"/>
    </location>
</feature>
<evidence type="ECO:0000313" key="4">
    <source>
        <dbReference type="Proteomes" id="UP000027471"/>
    </source>
</evidence>
<keyword evidence="1" id="KW-0812">Transmembrane</keyword>
<reference evidence="3 4" key="1">
    <citation type="journal article" date="2015" name="Antonie Van Leeuwenhoek">
        <title>Thioclava indica sp. nov., isolated from surface seawater of the Indian Ocean.</title>
        <authorList>
            <person name="Liu Y."/>
            <person name="Lai Q."/>
            <person name="Du J."/>
            <person name="Xu H."/>
            <person name="Jiang L."/>
            <person name="Shao Z."/>
        </authorList>
    </citation>
    <scope>NUCLEOTIDE SEQUENCE [LARGE SCALE GENOMIC DNA]</scope>
    <source>
        <strain evidence="3 4">DT23-4</strain>
    </source>
</reference>
<proteinExistence type="predicted"/>
<feature type="transmembrane region" description="Helical" evidence="1">
    <location>
        <begin position="12"/>
        <end position="45"/>
    </location>
</feature>
<gene>
    <name evidence="3" type="ORF">DT23_12515</name>
</gene>
<dbReference type="STRING" id="1353528.DT23_12515"/>
<evidence type="ECO:0000313" key="3">
    <source>
        <dbReference type="EMBL" id="KEO60782.1"/>
    </source>
</evidence>
<feature type="domain" description="DUF7973" evidence="2">
    <location>
        <begin position="9"/>
        <end position="162"/>
    </location>
</feature>
<keyword evidence="1" id="KW-0472">Membrane</keyword>
<dbReference type="Proteomes" id="UP000027471">
    <property type="component" value="Unassembled WGS sequence"/>
</dbReference>
<name>A0A074KGT8_9RHOB</name>
<dbReference type="RefSeq" id="WP_051697064.1">
    <property type="nucleotide sequence ID" value="NZ_AUNB01000015.1"/>
</dbReference>
<dbReference type="Pfam" id="PF25928">
    <property type="entry name" value="DUF7973"/>
    <property type="match status" value="2"/>
</dbReference>
<feature type="transmembrane region" description="Helical" evidence="1">
    <location>
        <begin position="130"/>
        <end position="148"/>
    </location>
</feature>
<organism evidence="3 4">
    <name type="scientific">Thioclava indica</name>
    <dbReference type="NCBI Taxonomy" id="1353528"/>
    <lineage>
        <taxon>Bacteria</taxon>
        <taxon>Pseudomonadati</taxon>
        <taxon>Pseudomonadota</taxon>
        <taxon>Alphaproteobacteria</taxon>
        <taxon>Rhodobacterales</taxon>
        <taxon>Paracoccaceae</taxon>
        <taxon>Thioclava</taxon>
    </lineage>
</organism>
<dbReference type="eggNOG" id="ENOG502ZYP7">
    <property type="taxonomic scope" value="Bacteria"/>
</dbReference>
<accession>A0A074KGT8</accession>
<comment type="caution">
    <text evidence="3">The sequence shown here is derived from an EMBL/GenBank/DDBJ whole genome shotgun (WGS) entry which is preliminary data.</text>
</comment>
<evidence type="ECO:0000256" key="1">
    <source>
        <dbReference type="SAM" id="Phobius"/>
    </source>
</evidence>
<feature type="domain" description="DUF7973" evidence="2">
    <location>
        <begin position="171"/>
        <end position="308"/>
    </location>
</feature>
<sequence length="313" mass="31767">MEGLSITMMGVMGALAGGFVGAAFGALLAFVFTGFAILAGIGVLLSGGAGDFLTQVAFGSFFGPHISFAGGVAAAAYAGGKGYLESGRDIVTPLASLGKPDVLFVGAGFGLFGYLVQSLLLAMPSIGTNTDGIALTVVISAVTARLVFGKTGLVGTHSEGVTGWAKFKPTKTHAWLPYQDGWAMTTAIGFGVGGMSAWAAVEMLAAYPEAPAVIFLGFAISAISVLCLGFNMFVPVTHHITAVSAVTAAQFMVVTQNQVVLVLVGALGGLAAALLGQCFSRFWLIRGDSHIDPPASAIWPLTTAAILLATAIN</sequence>
<keyword evidence="1" id="KW-1133">Transmembrane helix</keyword>
<protein>
    <recommendedName>
        <fullName evidence="2">DUF7973 domain-containing protein</fullName>
    </recommendedName>
</protein>
<dbReference type="OrthoDB" id="4484645at2"/>